<protein>
    <submittedName>
        <fullName evidence="3">GDP-mannose 4,6-dehydratase</fullName>
        <ecNumber evidence="3">4.2.1.47</ecNumber>
    </submittedName>
</protein>
<dbReference type="OrthoDB" id="4907at2157"/>
<comment type="similarity">
    <text evidence="1">Belongs to the NAD(P)-dependent epimerase/dehydratase family.</text>
</comment>
<reference evidence="3 4" key="1">
    <citation type="submission" date="2021-06" db="EMBL/GenBank/DDBJ databases">
        <title>Complete genome sequence of the secondary alcohol utilizing methanogen Methanospirillum hungatei strain GP1.</title>
        <authorList>
            <person name="Day L.A."/>
            <person name="Costa K.C."/>
        </authorList>
    </citation>
    <scope>NUCLEOTIDE SEQUENCE [LARGE SCALE GENOMIC DNA]</scope>
    <source>
        <strain evidence="3 4">GP1</strain>
    </source>
</reference>
<dbReference type="InterPro" id="IPR001509">
    <property type="entry name" value="Epimerase_deHydtase"/>
</dbReference>
<dbReference type="AlphaFoldDB" id="A0A8F5VQU8"/>
<dbReference type="EMBL" id="CP077107">
    <property type="protein sequence ID" value="QXO95598.1"/>
    <property type="molecule type" value="Genomic_DNA"/>
</dbReference>
<dbReference type="CDD" id="cd05234">
    <property type="entry name" value="UDP_G4E_2_SDR_e"/>
    <property type="match status" value="1"/>
</dbReference>
<evidence type="ECO:0000313" key="4">
    <source>
        <dbReference type="Proteomes" id="UP000694228"/>
    </source>
</evidence>
<organism evidence="3 4">
    <name type="scientific">Methanospirillum hungatei</name>
    <dbReference type="NCBI Taxonomy" id="2203"/>
    <lineage>
        <taxon>Archaea</taxon>
        <taxon>Methanobacteriati</taxon>
        <taxon>Methanobacteriota</taxon>
        <taxon>Stenosarchaea group</taxon>
        <taxon>Methanomicrobia</taxon>
        <taxon>Methanomicrobiales</taxon>
        <taxon>Methanospirillaceae</taxon>
        <taxon>Methanospirillum</taxon>
    </lineage>
</organism>
<evidence type="ECO:0000259" key="2">
    <source>
        <dbReference type="Pfam" id="PF01370"/>
    </source>
</evidence>
<accession>A0A8F5VQU8</accession>
<name>A0A8F5VQU8_METHU</name>
<dbReference type="Proteomes" id="UP000694228">
    <property type="component" value="Chromosome"/>
</dbReference>
<feature type="domain" description="NAD-dependent epimerase/dehydratase" evidence="2">
    <location>
        <begin position="4"/>
        <end position="237"/>
    </location>
</feature>
<sequence>MRSIVTGGAGFIGSHLVDYLVSAGDDVIVIDSLVSGDINSIKGHLDANRIQLVSADLLSDGWQDHLKGAARVYHLAADPDVRESSVSPDKQLNNTIIATHRILEAMRKAQVPEIVFTSTSTVYGEATVIPTPESYTPMEPVSVYGASKLACEALISAYCHSFSMNSWVFRFANIIGARSGHGVITDFIKKLKANPHELEILGDGKQTKSYLEVGACIRAIMYVVSHTHDTVNTFNIGSEDWISVTDIADILTREMNLTPKFTYTGGSRGWIGDVPKMQLDISRLKSLGFIPELSSRESVRLAVQAALE</sequence>
<dbReference type="EC" id="4.2.1.47" evidence="3"/>
<dbReference type="PANTHER" id="PTHR43000">
    <property type="entry name" value="DTDP-D-GLUCOSE 4,6-DEHYDRATASE-RELATED"/>
    <property type="match status" value="1"/>
</dbReference>
<dbReference type="Pfam" id="PF01370">
    <property type="entry name" value="Epimerase"/>
    <property type="match status" value="1"/>
</dbReference>
<evidence type="ECO:0000313" key="3">
    <source>
        <dbReference type="EMBL" id="QXO95598.1"/>
    </source>
</evidence>
<gene>
    <name evidence="3" type="ORF">KSK55_04130</name>
</gene>
<keyword evidence="3" id="KW-0456">Lyase</keyword>
<dbReference type="GO" id="GO:0008446">
    <property type="term" value="F:GDP-mannose 4,6-dehydratase activity"/>
    <property type="evidence" value="ECO:0007669"/>
    <property type="project" value="UniProtKB-EC"/>
</dbReference>
<proteinExistence type="inferred from homology"/>
<evidence type="ECO:0000256" key="1">
    <source>
        <dbReference type="ARBA" id="ARBA00007637"/>
    </source>
</evidence>